<keyword evidence="1" id="KW-1133">Transmembrane helix</keyword>
<keyword evidence="3" id="KW-1185">Reference proteome</keyword>
<feature type="transmembrane region" description="Helical" evidence="1">
    <location>
        <begin position="89"/>
        <end position="109"/>
    </location>
</feature>
<evidence type="ECO:0000313" key="3">
    <source>
        <dbReference type="Proteomes" id="UP001623592"/>
    </source>
</evidence>
<feature type="transmembrane region" description="Helical" evidence="1">
    <location>
        <begin position="48"/>
        <end position="68"/>
    </location>
</feature>
<proteinExistence type="predicted"/>
<dbReference type="Gene3D" id="2.130.10.10">
    <property type="entry name" value="YVTN repeat-like/Quinoprotein amine dehydrogenase"/>
    <property type="match status" value="1"/>
</dbReference>
<dbReference type="EMBL" id="JBJIAA010000002">
    <property type="protein sequence ID" value="MFL0249446.1"/>
    <property type="molecule type" value="Genomic_DNA"/>
</dbReference>
<dbReference type="RefSeq" id="WP_406786113.1">
    <property type="nucleotide sequence ID" value="NZ_JBJIAA010000002.1"/>
</dbReference>
<gene>
    <name evidence="2" type="ORF">ACJDT4_03355</name>
</gene>
<dbReference type="Proteomes" id="UP001623592">
    <property type="component" value="Unassembled WGS sequence"/>
</dbReference>
<reference evidence="2 3" key="1">
    <citation type="submission" date="2024-11" db="EMBL/GenBank/DDBJ databases">
        <authorList>
            <person name="Heng Y.C."/>
            <person name="Lim A.C.H."/>
            <person name="Lee J.K.Y."/>
            <person name="Kittelmann S."/>
        </authorList>
    </citation>
    <scope>NUCLEOTIDE SEQUENCE [LARGE SCALE GENOMIC DNA]</scope>
    <source>
        <strain evidence="2 3">WILCCON 0114</strain>
    </source>
</reference>
<dbReference type="SUPFAM" id="SSF110296">
    <property type="entry name" value="Oligoxyloglucan reducing end-specific cellobiohydrolase"/>
    <property type="match status" value="1"/>
</dbReference>
<name>A0ABW8TBA4_9CLOT</name>
<evidence type="ECO:0000313" key="2">
    <source>
        <dbReference type="EMBL" id="MFL0249446.1"/>
    </source>
</evidence>
<evidence type="ECO:0000256" key="1">
    <source>
        <dbReference type="SAM" id="Phobius"/>
    </source>
</evidence>
<keyword evidence="1" id="KW-0812">Transmembrane</keyword>
<sequence>MKKYKQITKRGLISYIVTSLIFITVYWISFYELYTLCRFGRVNNNVKVLVLCMTFFLVWLIILIVENIKKSQVLLEQDTDKGEFYSSCKAKWTCIIIVSIVLITGFYGVKIYHSGIKYNGKLSWLLQDLKNKRTVKLEHDNIYNDGIEGLFKDVNQKVNMPSKLYIANNFNLKFDHNGKIISFDTYLYGKNDKGKLQSYLINYDSNKSENITIYLNGYVNASYSNDKLLKPLIKTMKVIPLKKTVSKWVEKQYEILYYGKRSFGYNTQGIVYIDSKGKINAEVNPFSEIVGYFVSVSVPGKDNIYTPVRYNLTDDLYSIKEAQPSRENKNDKISDEKYNSSNQFHLSKKVGYRLEITAVALGNRSYSLNKTTDGGTTWKTINEDPFSGMLGSAAGITFLNDKLGFLCLSYNGGRNGQLYRTADGGISYKKVDLPEVKVSLSGEGTYNPFDLPGMPYKNGKALDILVGQGSDGNYNGGCKALYESKDDGVTWNYVKEVAKN</sequence>
<comment type="caution">
    <text evidence="2">The sequence shown here is derived from an EMBL/GenBank/DDBJ whole genome shotgun (WGS) entry which is preliminary data.</text>
</comment>
<protein>
    <submittedName>
        <fullName evidence="2">WD40/YVTN/BNR-like repeat-containing protein</fullName>
    </submittedName>
</protein>
<organism evidence="2 3">
    <name type="scientific">Clostridium neuense</name>
    <dbReference type="NCBI Taxonomy" id="1728934"/>
    <lineage>
        <taxon>Bacteria</taxon>
        <taxon>Bacillati</taxon>
        <taxon>Bacillota</taxon>
        <taxon>Clostridia</taxon>
        <taxon>Eubacteriales</taxon>
        <taxon>Clostridiaceae</taxon>
        <taxon>Clostridium</taxon>
    </lineage>
</organism>
<dbReference type="CDD" id="cd15482">
    <property type="entry name" value="Sialidase_non-viral"/>
    <property type="match status" value="1"/>
</dbReference>
<accession>A0ABW8TBA4</accession>
<feature type="transmembrane region" description="Helical" evidence="1">
    <location>
        <begin position="12"/>
        <end position="28"/>
    </location>
</feature>
<dbReference type="InterPro" id="IPR015943">
    <property type="entry name" value="WD40/YVTN_repeat-like_dom_sf"/>
</dbReference>
<keyword evidence="1" id="KW-0472">Membrane</keyword>